<dbReference type="Pfam" id="PF00023">
    <property type="entry name" value="Ank"/>
    <property type="match status" value="1"/>
</dbReference>
<dbReference type="Gene3D" id="6.10.140.2220">
    <property type="match status" value="1"/>
</dbReference>
<dbReference type="SUPFAM" id="SSF144232">
    <property type="entry name" value="HIT/MYND zinc finger-like"/>
    <property type="match status" value="1"/>
</dbReference>
<dbReference type="WBParaSite" id="TREG1_32620.1">
    <property type="protein sequence ID" value="TREG1_32620.1"/>
    <property type="gene ID" value="TREG1_32620"/>
</dbReference>
<keyword evidence="1" id="KW-0479">Metal-binding</keyword>
<dbReference type="Pfam" id="PF12796">
    <property type="entry name" value="Ank_2"/>
    <property type="match status" value="1"/>
</dbReference>
<proteinExistence type="predicted"/>
<dbReference type="Pfam" id="PF02493">
    <property type="entry name" value="MORN"/>
    <property type="match status" value="3"/>
</dbReference>
<dbReference type="Gene3D" id="1.25.40.20">
    <property type="entry name" value="Ankyrin repeat-containing domain"/>
    <property type="match status" value="3"/>
</dbReference>
<dbReference type="InterPro" id="IPR003409">
    <property type="entry name" value="MORN"/>
</dbReference>
<keyword evidence="3 6" id="KW-0863">Zinc-finger</keyword>
<dbReference type="PANTHER" id="PTHR15897">
    <property type="entry name" value="ANKYRIN REPEAT AND MYND DOMAIN PROTEIN 1"/>
    <property type="match status" value="1"/>
</dbReference>
<evidence type="ECO:0000256" key="5">
    <source>
        <dbReference type="PROSITE-ProRule" id="PRU00023"/>
    </source>
</evidence>
<protein>
    <recommendedName>
        <fullName evidence="8">MYND-type domain-containing protein</fullName>
    </recommendedName>
</protein>
<dbReference type="Pfam" id="PF01753">
    <property type="entry name" value="zf-MYND"/>
    <property type="match status" value="1"/>
</dbReference>
<evidence type="ECO:0000313" key="10">
    <source>
        <dbReference type="WBParaSite" id="TREG1_32620.1"/>
    </source>
</evidence>
<dbReference type="SMART" id="SM00698">
    <property type="entry name" value="MORN"/>
    <property type="match status" value="4"/>
</dbReference>
<feature type="region of interest" description="Disordered" evidence="7">
    <location>
        <begin position="1397"/>
        <end position="1422"/>
    </location>
</feature>
<name>A0AA85JFQ7_TRIRE</name>
<keyword evidence="5" id="KW-0040">ANK repeat</keyword>
<dbReference type="InterPro" id="IPR002893">
    <property type="entry name" value="Znf_MYND"/>
</dbReference>
<evidence type="ECO:0000256" key="3">
    <source>
        <dbReference type="ARBA" id="ARBA00022771"/>
    </source>
</evidence>
<evidence type="ECO:0000256" key="6">
    <source>
        <dbReference type="PROSITE-ProRule" id="PRU00134"/>
    </source>
</evidence>
<evidence type="ECO:0000313" key="9">
    <source>
        <dbReference type="Proteomes" id="UP000050795"/>
    </source>
</evidence>
<dbReference type="InterPro" id="IPR002110">
    <property type="entry name" value="Ankyrin_rpt"/>
</dbReference>
<dbReference type="SUPFAM" id="SSF82185">
    <property type="entry name" value="Histone H3 K4-specific methyltransferase SET7/9 N-terminal domain"/>
    <property type="match status" value="1"/>
</dbReference>
<evidence type="ECO:0000256" key="7">
    <source>
        <dbReference type="SAM" id="MobiDB-lite"/>
    </source>
</evidence>
<feature type="domain" description="MYND-type" evidence="8">
    <location>
        <begin position="1346"/>
        <end position="1386"/>
    </location>
</feature>
<dbReference type="InterPro" id="IPR036770">
    <property type="entry name" value="Ankyrin_rpt-contain_sf"/>
</dbReference>
<dbReference type="PROSITE" id="PS50865">
    <property type="entry name" value="ZF_MYND_2"/>
    <property type="match status" value="1"/>
</dbReference>
<dbReference type="Gene3D" id="2.20.110.10">
    <property type="entry name" value="Histone H3 K4-specific methyltransferase SET7/9 N-terminal domain"/>
    <property type="match status" value="2"/>
</dbReference>
<keyword evidence="9" id="KW-1185">Reference proteome</keyword>
<dbReference type="Proteomes" id="UP000050795">
    <property type="component" value="Unassembled WGS sequence"/>
</dbReference>
<evidence type="ECO:0000259" key="8">
    <source>
        <dbReference type="PROSITE" id="PS50865"/>
    </source>
</evidence>
<evidence type="ECO:0000256" key="2">
    <source>
        <dbReference type="ARBA" id="ARBA00022737"/>
    </source>
</evidence>
<dbReference type="PANTHER" id="PTHR15897:SF2">
    <property type="entry name" value="ANKYRIN REPEAT AND MYND DOMAIN-CONTAINING PROTEIN 1"/>
    <property type="match status" value="1"/>
</dbReference>
<dbReference type="PROSITE" id="PS50297">
    <property type="entry name" value="ANK_REP_REGION"/>
    <property type="match status" value="1"/>
</dbReference>
<dbReference type="PROSITE" id="PS01360">
    <property type="entry name" value="ZF_MYND_1"/>
    <property type="match status" value="1"/>
</dbReference>
<feature type="region of interest" description="Disordered" evidence="7">
    <location>
        <begin position="620"/>
        <end position="640"/>
    </location>
</feature>
<dbReference type="PROSITE" id="PS50088">
    <property type="entry name" value="ANK_REPEAT"/>
    <property type="match status" value="3"/>
</dbReference>
<dbReference type="GO" id="GO:0008270">
    <property type="term" value="F:zinc ion binding"/>
    <property type="evidence" value="ECO:0007669"/>
    <property type="project" value="UniProtKB-KW"/>
</dbReference>
<feature type="repeat" description="ANK" evidence="5">
    <location>
        <begin position="1114"/>
        <end position="1151"/>
    </location>
</feature>
<feature type="repeat" description="ANK" evidence="5">
    <location>
        <begin position="980"/>
        <end position="1012"/>
    </location>
</feature>
<dbReference type="SMART" id="SM00248">
    <property type="entry name" value="ANK"/>
    <property type="match status" value="6"/>
</dbReference>
<keyword evidence="2" id="KW-0677">Repeat</keyword>
<organism evidence="9 10">
    <name type="scientific">Trichobilharzia regenti</name>
    <name type="common">Nasal bird schistosome</name>
    <dbReference type="NCBI Taxonomy" id="157069"/>
    <lineage>
        <taxon>Eukaryota</taxon>
        <taxon>Metazoa</taxon>
        <taxon>Spiralia</taxon>
        <taxon>Lophotrochozoa</taxon>
        <taxon>Platyhelminthes</taxon>
        <taxon>Trematoda</taxon>
        <taxon>Digenea</taxon>
        <taxon>Strigeidida</taxon>
        <taxon>Schistosomatoidea</taxon>
        <taxon>Schistosomatidae</taxon>
        <taxon>Trichobilharzia</taxon>
    </lineage>
</organism>
<evidence type="ECO:0000256" key="4">
    <source>
        <dbReference type="ARBA" id="ARBA00022833"/>
    </source>
</evidence>
<sequence>MAVYIDRNIFYTKDKSYENDEFQDISQERIDYAYNRHVDNYFKDDDHDDDDGADQVCLDGRFCVTDKDFCKGSQEWANGDLFYGDFLNGKRNAWGCYQWDNGEKYYGTFFNDKKHGHGFYVWPNGSHYLGTFYLDKRSGYGIMRYSNGSVYEGFFLEDQRYGPGVLITNRTMMTSASIEIDVGYWKNDRLIRLRKSVLNKKQTGKFQFSEQFPQYNFYKLVNLELMFKNFQYQKSVKRDYQLLHNEHVYNYDDRRIHETNESILNSYDKNSSKDLLIEIIQNILKHSNLPTKFQVWNMKSPLFEKFIADQSFEHLIRCLPTFIDSSIIKFNGLKNILQILKSNQQNDNLNASENKDKKKCNQEKDSKRNNLKNNLMINPFFDTIKQTHHENNFKQDSLFDSQFQQNQTVCLVNMRAQITKTAHLQGFLRNTTVNLPWHHLITSSTDETDQSIGNKVNNIQENTNEHNSAVNTFYIENWSTIWNKLSKKSLTKKSNTNHKVKTKHESSTQPLSTGRYETLAIQFIQYCFNGQFDKVKNLLQIENQVNESQFCVDPNVADSQGQFGLLGAVLTWNMNLVNLLLDFGANINQLTDDGLTVFTICLLKYYELFEEIIQLDKTTTTNNKETQSEQSSQNASQSENRREHILFIITKTLQDDNERHASDSKANGDVNDVGGADHHDDDDDDDGKAKKLKIQKQKQTNSGTEVENVKSSPIGRNYVYRVELPILLSTTSSESMISLRRAARLSQIRRMHLAKIRLSRRSLMIKSSETRESIQITSNVDPPVQIKNDSISLSQTTLPSFQRFTNCLTRFHTDMDNRLKSATQLDLKAMNYSHLSKINTYTSDRKSRPQTMSLDRRTKQTLIDVASKDVLINKNYRITSPVLRKTAAYELSKNPYFLASHTICIDSNIDDSAANKLEEVGNGRGEEIKKLSSDEQTDGEQTIRESSLDQQAILLVKQKQMMDIIDLLLKRGANPNTGIRPLPALFLAVQAGDPDMVRKLIQHGADTNICLRVDNPLKSDSPISQGICIDEDEAPLTPSLDGLTVLHYAVLVPDEMGVHLTEILLRDGKADPNQQATLDDSFKLKNQYNAGIQSGNSSGMNSERTTPTEKKIYEGRTPLQLVCSREYDQLNSAIIAKCLLEHGADPNLLCNGHSALSIAIATGNDPCINVLINHPNTNINQPLGCGYGSALCVACSSLFEFRRSVDSRLELIKRLINKGGVQCFNRFTLLKPKETLGNVIDFTYMDYAKDLRVTKTPYHALNEIEKETYNSRMQILAYLADRLRRYAYSLDTFTDDYDRDGDGDVKAVQQVNTGTHENQAKLSFPKRSQQSPTYLRQKSCISYSFCYECGRSAGIRLVLCSRCRSVYFCSKVCKLKSWTIRHKNECYLSPELQAERDRRSPTRVLPKLGGNKQENDEQMAQQKAKQQHLSDWDLSKHLTCCSSSGELIGLIYHPSYRYRYALNHYLKINDSNHIIVGTYNGEGNYSLI</sequence>
<reference evidence="9" key="1">
    <citation type="submission" date="2022-06" db="EMBL/GenBank/DDBJ databases">
        <authorList>
            <person name="Berger JAMES D."/>
            <person name="Berger JAMES D."/>
        </authorList>
    </citation>
    <scope>NUCLEOTIDE SEQUENCE [LARGE SCALE GENOMIC DNA]</scope>
</reference>
<feature type="compositionally biased region" description="Low complexity" evidence="7">
    <location>
        <begin position="628"/>
        <end position="638"/>
    </location>
</feature>
<feature type="compositionally biased region" description="Polar residues" evidence="7">
    <location>
        <begin position="700"/>
        <end position="710"/>
    </location>
</feature>
<feature type="region of interest" description="Disordered" evidence="7">
    <location>
        <begin position="348"/>
        <end position="369"/>
    </location>
</feature>
<feature type="region of interest" description="Disordered" evidence="7">
    <location>
        <begin position="657"/>
        <end position="710"/>
    </location>
</feature>
<dbReference type="SUPFAM" id="SSF48403">
    <property type="entry name" value="Ankyrin repeat"/>
    <property type="match status" value="2"/>
</dbReference>
<keyword evidence="4" id="KW-0862">Zinc</keyword>
<feature type="repeat" description="ANK" evidence="5">
    <location>
        <begin position="560"/>
        <end position="592"/>
    </location>
</feature>
<accession>A0AA85JFQ7</accession>
<dbReference type="InterPro" id="IPR053064">
    <property type="entry name" value="Ankyrin-MYND_domain-protein"/>
</dbReference>
<feature type="compositionally biased region" description="Basic and acidic residues" evidence="7">
    <location>
        <begin position="353"/>
        <end position="368"/>
    </location>
</feature>
<reference evidence="10" key="2">
    <citation type="submission" date="2023-11" db="UniProtKB">
        <authorList>
            <consortium name="WormBaseParasite"/>
        </authorList>
    </citation>
    <scope>IDENTIFICATION</scope>
</reference>
<evidence type="ECO:0000256" key="1">
    <source>
        <dbReference type="ARBA" id="ARBA00022723"/>
    </source>
</evidence>